<proteinExistence type="predicted"/>
<dbReference type="Gene3D" id="1.10.510.10">
    <property type="entry name" value="Transferase(Phosphotransferase) domain 1"/>
    <property type="match status" value="1"/>
</dbReference>
<dbReference type="CDD" id="cd00180">
    <property type="entry name" value="PKc"/>
    <property type="match status" value="1"/>
</dbReference>
<dbReference type="GO" id="GO:0005524">
    <property type="term" value="F:ATP binding"/>
    <property type="evidence" value="ECO:0007669"/>
    <property type="project" value="UniProtKB-KW"/>
</dbReference>
<feature type="domain" description="Protein kinase" evidence="9">
    <location>
        <begin position="61"/>
        <end position="463"/>
    </location>
</feature>
<protein>
    <recommendedName>
        <fullName evidence="1">non-specific serine/threonine protein kinase</fullName>
        <ecNumber evidence="1">2.7.11.1</ecNumber>
    </recommendedName>
</protein>
<dbReference type="SUPFAM" id="SSF56112">
    <property type="entry name" value="Protein kinase-like (PK-like)"/>
    <property type="match status" value="1"/>
</dbReference>
<evidence type="ECO:0000256" key="4">
    <source>
        <dbReference type="ARBA" id="ARBA00022741"/>
    </source>
</evidence>
<dbReference type="EC" id="2.7.11.1" evidence="1"/>
<reference evidence="11 12" key="1">
    <citation type="submission" date="2016-04" db="EMBL/GenBank/DDBJ databases">
        <title>A degradative enzymes factory behind the ericoid mycorrhizal symbiosis.</title>
        <authorList>
            <consortium name="DOE Joint Genome Institute"/>
            <person name="Martino E."/>
            <person name="Morin E."/>
            <person name="Grelet G."/>
            <person name="Kuo A."/>
            <person name="Kohler A."/>
            <person name="Daghino S."/>
            <person name="Barry K."/>
            <person name="Choi C."/>
            <person name="Cichocki N."/>
            <person name="Clum A."/>
            <person name="Copeland A."/>
            <person name="Hainaut M."/>
            <person name="Haridas S."/>
            <person name="Labutti K."/>
            <person name="Lindquist E."/>
            <person name="Lipzen A."/>
            <person name="Khouja H.-R."/>
            <person name="Murat C."/>
            <person name="Ohm R."/>
            <person name="Olson A."/>
            <person name="Spatafora J."/>
            <person name="Veneault-Fourrey C."/>
            <person name="Henrissat B."/>
            <person name="Grigoriev I."/>
            <person name="Martin F."/>
            <person name="Perotto S."/>
        </authorList>
    </citation>
    <scope>NUCLEOTIDE SEQUENCE [LARGE SCALE GENOMIC DNA]</scope>
    <source>
        <strain evidence="11 12">E</strain>
    </source>
</reference>
<keyword evidence="2" id="KW-0723">Serine/threonine-protein kinase</keyword>
<accession>A0A2J6TTE3</accession>
<evidence type="ECO:0000256" key="5">
    <source>
        <dbReference type="ARBA" id="ARBA00022777"/>
    </source>
</evidence>
<comment type="catalytic activity">
    <reaction evidence="7">
        <text>L-threonyl-[protein] + ATP = O-phospho-L-threonyl-[protein] + ADP + H(+)</text>
        <dbReference type="Rhea" id="RHEA:46608"/>
        <dbReference type="Rhea" id="RHEA-COMP:11060"/>
        <dbReference type="Rhea" id="RHEA-COMP:11605"/>
        <dbReference type="ChEBI" id="CHEBI:15378"/>
        <dbReference type="ChEBI" id="CHEBI:30013"/>
        <dbReference type="ChEBI" id="CHEBI:30616"/>
        <dbReference type="ChEBI" id="CHEBI:61977"/>
        <dbReference type="ChEBI" id="CHEBI:456216"/>
        <dbReference type="EC" id="2.7.11.1"/>
    </reaction>
</comment>
<dbReference type="AlphaFoldDB" id="A0A2J6TTE3"/>
<dbReference type="GO" id="GO:0004674">
    <property type="term" value="F:protein serine/threonine kinase activity"/>
    <property type="evidence" value="ECO:0007669"/>
    <property type="project" value="UniProtKB-KW"/>
</dbReference>
<dbReference type="STRING" id="1095630.A0A2J6TTE3"/>
<dbReference type="PROSITE" id="PS00108">
    <property type="entry name" value="PROTEIN_KINASE_ST"/>
    <property type="match status" value="1"/>
</dbReference>
<organism evidence="11 12">
    <name type="scientific">Hyaloscypha bicolor E</name>
    <dbReference type="NCBI Taxonomy" id="1095630"/>
    <lineage>
        <taxon>Eukaryota</taxon>
        <taxon>Fungi</taxon>
        <taxon>Dikarya</taxon>
        <taxon>Ascomycota</taxon>
        <taxon>Pezizomycotina</taxon>
        <taxon>Leotiomycetes</taxon>
        <taxon>Helotiales</taxon>
        <taxon>Hyaloscyphaceae</taxon>
        <taxon>Hyaloscypha</taxon>
        <taxon>Hyaloscypha bicolor</taxon>
    </lineage>
</organism>
<keyword evidence="5 11" id="KW-0418">Kinase</keyword>
<gene>
    <name evidence="11" type="ORF">K444DRAFT_552933</name>
</gene>
<dbReference type="InterPro" id="IPR001202">
    <property type="entry name" value="WW_dom"/>
</dbReference>
<dbReference type="InterPro" id="IPR008271">
    <property type="entry name" value="Ser/Thr_kinase_AS"/>
</dbReference>
<evidence type="ECO:0000256" key="8">
    <source>
        <dbReference type="ARBA" id="ARBA00048679"/>
    </source>
</evidence>
<dbReference type="OrthoDB" id="310217at2759"/>
<dbReference type="PANTHER" id="PTHR43671">
    <property type="entry name" value="SERINE/THREONINE-PROTEIN KINASE NEK"/>
    <property type="match status" value="1"/>
</dbReference>
<keyword evidence="4" id="KW-0547">Nucleotide-binding</keyword>
<evidence type="ECO:0000259" key="9">
    <source>
        <dbReference type="PROSITE" id="PS50011"/>
    </source>
</evidence>
<dbReference type="RefSeq" id="XP_024743181.1">
    <property type="nucleotide sequence ID" value="XM_024876602.1"/>
</dbReference>
<dbReference type="PROSITE" id="PS50011">
    <property type="entry name" value="PROTEIN_KINASE_DOM"/>
    <property type="match status" value="1"/>
</dbReference>
<dbReference type="Proteomes" id="UP000235371">
    <property type="component" value="Unassembled WGS sequence"/>
</dbReference>
<evidence type="ECO:0000256" key="2">
    <source>
        <dbReference type="ARBA" id="ARBA00022527"/>
    </source>
</evidence>
<dbReference type="Pfam" id="PF00069">
    <property type="entry name" value="Pkinase"/>
    <property type="match status" value="1"/>
</dbReference>
<dbReference type="GO" id="GO:0005634">
    <property type="term" value="C:nucleus"/>
    <property type="evidence" value="ECO:0007669"/>
    <property type="project" value="TreeGrafter"/>
</dbReference>
<keyword evidence="3" id="KW-0808">Transferase</keyword>
<name>A0A2J6TTE3_9HELO</name>
<sequence>MTFQKGPTGSPLYIHPTLGDLPKPWILRFCGSKAPRYFNLETSETTTKNPRHDKRILRKADESRKAQGLGESSCFVRVSKTIPLSEYKREDVKSYNIRHDYHIVKILDDPNSKNKVGAFNGGVFVVKHKITQLLSVEKRFKEQDIHFTKDEVHMLHRLRHASISFFTAGFVTPDLKRASVYVEFCDRGSLENLIRAFGTKRLHASSDAEKPEVPERFIWHAFAGLCDGLAYLMSGRTYLSSDVTDYDSAPGWVPILHRDMKPDNVLIRSRGTVGTKRYFYCVLSDFGLACEDRPPGHPKEDRGQKSRGKCGTKTYWAPELLYNPYPKIPYPDRLSPDKPEWNPEYYYFPDQQKHTAKSDLWALGAMMYNLADCGPLSRNGVLEVHASTHLLWDGKPSNISWDIYQDGTISRKTLDINKLKLNKPYTSFLSDAIKLATRELHKRPDPISMLMALKDLMNNSGFINHIPKGHEHEQLPSWATRVHDYHSLPPIDPKLFPEN</sequence>
<dbReference type="InterPro" id="IPR000719">
    <property type="entry name" value="Prot_kinase_dom"/>
</dbReference>
<keyword evidence="6" id="KW-0067">ATP-binding</keyword>
<dbReference type="GeneID" id="36584681"/>
<dbReference type="PANTHER" id="PTHR43671:SF98">
    <property type="entry name" value="SERINE_THREONINE-PROTEIN KINASE NEK11"/>
    <property type="match status" value="1"/>
</dbReference>
<evidence type="ECO:0000259" key="10">
    <source>
        <dbReference type="PROSITE" id="PS50020"/>
    </source>
</evidence>
<dbReference type="EMBL" id="KZ613745">
    <property type="protein sequence ID" value="PMD66277.1"/>
    <property type="molecule type" value="Genomic_DNA"/>
</dbReference>
<dbReference type="SMART" id="SM00220">
    <property type="entry name" value="S_TKc"/>
    <property type="match status" value="1"/>
</dbReference>
<dbReference type="InterPro" id="IPR011009">
    <property type="entry name" value="Kinase-like_dom_sf"/>
</dbReference>
<dbReference type="PROSITE" id="PS50020">
    <property type="entry name" value="WW_DOMAIN_2"/>
    <property type="match status" value="1"/>
</dbReference>
<feature type="domain" description="WW" evidence="10">
    <location>
        <begin position="19"/>
        <end position="52"/>
    </location>
</feature>
<evidence type="ECO:0000256" key="7">
    <source>
        <dbReference type="ARBA" id="ARBA00047899"/>
    </source>
</evidence>
<evidence type="ECO:0000256" key="6">
    <source>
        <dbReference type="ARBA" id="ARBA00022840"/>
    </source>
</evidence>
<keyword evidence="12" id="KW-1185">Reference proteome</keyword>
<evidence type="ECO:0000313" key="11">
    <source>
        <dbReference type="EMBL" id="PMD66277.1"/>
    </source>
</evidence>
<dbReference type="InParanoid" id="A0A2J6TTE3"/>
<evidence type="ECO:0000256" key="1">
    <source>
        <dbReference type="ARBA" id="ARBA00012513"/>
    </source>
</evidence>
<evidence type="ECO:0000256" key="3">
    <source>
        <dbReference type="ARBA" id="ARBA00022679"/>
    </source>
</evidence>
<evidence type="ECO:0000313" key="12">
    <source>
        <dbReference type="Proteomes" id="UP000235371"/>
    </source>
</evidence>
<comment type="catalytic activity">
    <reaction evidence="8">
        <text>L-seryl-[protein] + ATP = O-phospho-L-seryl-[protein] + ADP + H(+)</text>
        <dbReference type="Rhea" id="RHEA:17989"/>
        <dbReference type="Rhea" id="RHEA-COMP:9863"/>
        <dbReference type="Rhea" id="RHEA-COMP:11604"/>
        <dbReference type="ChEBI" id="CHEBI:15378"/>
        <dbReference type="ChEBI" id="CHEBI:29999"/>
        <dbReference type="ChEBI" id="CHEBI:30616"/>
        <dbReference type="ChEBI" id="CHEBI:83421"/>
        <dbReference type="ChEBI" id="CHEBI:456216"/>
        <dbReference type="EC" id="2.7.11.1"/>
    </reaction>
</comment>
<dbReference type="InterPro" id="IPR050660">
    <property type="entry name" value="NEK_Ser/Thr_kinase"/>
</dbReference>